<evidence type="ECO:0000313" key="1">
    <source>
        <dbReference type="EMBL" id="BAZ94500.1"/>
    </source>
</evidence>
<evidence type="ECO:0008006" key="3">
    <source>
        <dbReference type="Google" id="ProtNLM"/>
    </source>
</evidence>
<protein>
    <recommendedName>
        <fullName evidence="3">Antitoxin</fullName>
    </recommendedName>
</protein>
<keyword evidence="2" id="KW-1185">Reference proteome</keyword>
<gene>
    <name evidence="1" type="ORF">FOKN1_2120</name>
</gene>
<organism evidence="1 2">
    <name type="scientific">Thiohalobacter thiocyanaticus</name>
    <dbReference type="NCBI Taxonomy" id="585455"/>
    <lineage>
        <taxon>Bacteria</taxon>
        <taxon>Pseudomonadati</taxon>
        <taxon>Pseudomonadota</taxon>
        <taxon>Gammaproteobacteria</taxon>
        <taxon>Thiohalobacterales</taxon>
        <taxon>Thiohalobacteraceae</taxon>
        <taxon>Thiohalobacter</taxon>
    </lineage>
</organism>
<dbReference type="KEGG" id="ttc:FOKN1_2120"/>
<sequence>MYYTMYTSTYSILYAREAMSVQKILADETVSITEFRKRPQAYFTDHAIAVLSNNRTAGYILGAEVYETLLSVLQQSQQFDSFEGRFRPTAARLREIAEQGEKLLEQASEEDLGSFSE</sequence>
<dbReference type="AlphaFoldDB" id="A0A1Z4VS92"/>
<evidence type="ECO:0000313" key="2">
    <source>
        <dbReference type="Proteomes" id="UP000218765"/>
    </source>
</evidence>
<dbReference type="NCBIfam" id="NF007300">
    <property type="entry name" value="PRK09778.1"/>
    <property type="match status" value="1"/>
</dbReference>
<proteinExistence type="predicted"/>
<reference evidence="1 2" key="1">
    <citation type="submission" date="2017-05" db="EMBL/GenBank/DDBJ databases">
        <title>Thiocyanate degradation by Thiohalobacter thiocyanaticus FOKN1.</title>
        <authorList>
            <person name="Oshiki M."/>
            <person name="Fukushima T."/>
            <person name="Kawano S."/>
            <person name="Nakagawa J."/>
        </authorList>
    </citation>
    <scope>NUCLEOTIDE SEQUENCE [LARGE SCALE GENOMIC DNA]</scope>
    <source>
        <strain evidence="1 2">FOKN1</strain>
    </source>
</reference>
<dbReference type="EMBL" id="AP018052">
    <property type="protein sequence ID" value="BAZ94500.1"/>
    <property type="molecule type" value="Genomic_DNA"/>
</dbReference>
<dbReference type="Proteomes" id="UP000218765">
    <property type="component" value="Chromosome"/>
</dbReference>
<accession>A0A1Z4VS92</accession>
<name>A0A1Z4VS92_9GAMM</name>